<dbReference type="AlphaFoldDB" id="A0AAJ5WN11"/>
<dbReference type="Gene3D" id="2.40.50.1020">
    <property type="entry name" value="LytTr DNA-binding domain"/>
    <property type="match status" value="1"/>
</dbReference>
<dbReference type="GO" id="GO:0000976">
    <property type="term" value="F:transcription cis-regulatory region binding"/>
    <property type="evidence" value="ECO:0007669"/>
    <property type="project" value="TreeGrafter"/>
</dbReference>
<dbReference type="Gene3D" id="3.40.50.2300">
    <property type="match status" value="1"/>
</dbReference>
<dbReference type="PANTHER" id="PTHR48111:SF17">
    <property type="entry name" value="TRANSCRIPTIONAL REGULATORY PROTEIN YPDB"/>
    <property type="match status" value="1"/>
</dbReference>
<feature type="modified residue" description="4-aspartylphosphate" evidence="2">
    <location>
        <position position="54"/>
    </location>
</feature>
<dbReference type="InterPro" id="IPR007492">
    <property type="entry name" value="LytTR_DNA-bd_dom"/>
</dbReference>
<dbReference type="Pfam" id="PF00072">
    <property type="entry name" value="Response_reg"/>
    <property type="match status" value="1"/>
</dbReference>
<dbReference type="GO" id="GO:0005829">
    <property type="term" value="C:cytosol"/>
    <property type="evidence" value="ECO:0007669"/>
    <property type="project" value="TreeGrafter"/>
</dbReference>
<dbReference type="PROSITE" id="PS50110">
    <property type="entry name" value="RESPONSE_REGULATORY"/>
    <property type="match status" value="1"/>
</dbReference>
<reference evidence="4" key="1">
    <citation type="submission" date="2023-03" db="EMBL/GenBank/DDBJ databases">
        <title>Andean soil-derived lignocellulolytic bacterial consortium as a source of novel taxa and putative plastic-active enzymes.</title>
        <authorList>
            <person name="Diaz-Garcia L."/>
            <person name="Chuvochina M."/>
            <person name="Feuerriegel G."/>
            <person name="Bunk B."/>
            <person name="Sproer C."/>
            <person name="Streit W.R."/>
            <person name="Rodriguez L.M."/>
            <person name="Overmann J."/>
            <person name="Jimenez D.J."/>
        </authorList>
    </citation>
    <scope>NUCLEOTIDE SEQUENCE</scope>
    <source>
        <strain evidence="4">MAG 7</strain>
    </source>
</reference>
<dbReference type="InterPro" id="IPR011006">
    <property type="entry name" value="CheY-like_superfamily"/>
</dbReference>
<dbReference type="EMBL" id="CP119311">
    <property type="protein sequence ID" value="WEK33646.1"/>
    <property type="molecule type" value="Genomic_DNA"/>
</dbReference>
<dbReference type="GO" id="GO:0032993">
    <property type="term" value="C:protein-DNA complex"/>
    <property type="evidence" value="ECO:0007669"/>
    <property type="project" value="TreeGrafter"/>
</dbReference>
<gene>
    <name evidence="4" type="ORF">P0Y53_14230</name>
</gene>
<evidence type="ECO:0000256" key="2">
    <source>
        <dbReference type="PROSITE-ProRule" id="PRU00169"/>
    </source>
</evidence>
<dbReference type="SUPFAM" id="SSF52172">
    <property type="entry name" value="CheY-like"/>
    <property type="match status" value="1"/>
</dbReference>
<dbReference type="GO" id="GO:0006355">
    <property type="term" value="P:regulation of DNA-templated transcription"/>
    <property type="evidence" value="ECO:0007669"/>
    <property type="project" value="TreeGrafter"/>
</dbReference>
<sequence length="236" mass="27006">MLTCIAVDDEPLALQLMEDYISKVPYLQLVATCGDAFDATSVLQERPIDLVFIDIQMPGLTGLQFIQSLTHKPLFILITAYEKFALQGYALNVVDYLLKPVDLSRFLQACNKALELHNLRQAASQQPAPEADFFFVTVDYSQVKLMYADLVWIEGLRDYVKIHLKPPAKPLIVRSSVKHMEEELPATRFLRFHKSYIAAIDAISSIRRNSLFIGELELPIGETYRERIEKLTKKNW</sequence>
<evidence type="ECO:0000313" key="5">
    <source>
        <dbReference type="Proteomes" id="UP001220610"/>
    </source>
</evidence>
<dbReference type="InterPro" id="IPR001789">
    <property type="entry name" value="Sig_transdc_resp-reg_receiver"/>
</dbReference>
<dbReference type="SMART" id="SM00850">
    <property type="entry name" value="LytTR"/>
    <property type="match status" value="1"/>
</dbReference>
<evidence type="ECO:0000259" key="3">
    <source>
        <dbReference type="PROSITE" id="PS50110"/>
    </source>
</evidence>
<protein>
    <submittedName>
        <fullName evidence="4">Response regulator transcription factor</fullName>
    </submittedName>
</protein>
<keyword evidence="1" id="KW-0238">DNA-binding</keyword>
<name>A0AAJ5WN11_9BACT</name>
<evidence type="ECO:0000313" key="4">
    <source>
        <dbReference type="EMBL" id="WEK33646.1"/>
    </source>
</evidence>
<dbReference type="GO" id="GO:0000156">
    <property type="term" value="F:phosphorelay response regulator activity"/>
    <property type="evidence" value="ECO:0007669"/>
    <property type="project" value="TreeGrafter"/>
</dbReference>
<dbReference type="PANTHER" id="PTHR48111">
    <property type="entry name" value="REGULATOR OF RPOS"/>
    <property type="match status" value="1"/>
</dbReference>
<keyword evidence="2" id="KW-0597">Phosphoprotein</keyword>
<evidence type="ECO:0000256" key="1">
    <source>
        <dbReference type="ARBA" id="ARBA00023125"/>
    </source>
</evidence>
<dbReference type="SMART" id="SM00448">
    <property type="entry name" value="REC"/>
    <property type="match status" value="1"/>
</dbReference>
<feature type="domain" description="Response regulatory" evidence="3">
    <location>
        <begin position="3"/>
        <end position="114"/>
    </location>
</feature>
<dbReference type="InterPro" id="IPR039420">
    <property type="entry name" value="WalR-like"/>
</dbReference>
<organism evidence="4 5">
    <name type="scientific">Candidatus Pseudobacter hemicellulosilyticus</name>
    <dbReference type="NCBI Taxonomy" id="3121375"/>
    <lineage>
        <taxon>Bacteria</taxon>
        <taxon>Pseudomonadati</taxon>
        <taxon>Bacteroidota</taxon>
        <taxon>Chitinophagia</taxon>
        <taxon>Chitinophagales</taxon>
        <taxon>Chitinophagaceae</taxon>
        <taxon>Pseudobacter</taxon>
    </lineage>
</organism>
<proteinExistence type="predicted"/>
<accession>A0AAJ5WN11</accession>
<dbReference type="Proteomes" id="UP001220610">
    <property type="component" value="Chromosome"/>
</dbReference>
<dbReference type="Pfam" id="PF04397">
    <property type="entry name" value="LytTR"/>
    <property type="match status" value="1"/>
</dbReference>